<reference evidence="2 3" key="1">
    <citation type="submission" date="2019-03" db="EMBL/GenBank/DDBJ databases">
        <title>Genomic Encyclopedia of Type Strains, Phase III (KMG-III): the genomes of soil and plant-associated and newly described type strains.</title>
        <authorList>
            <person name="Whitman W."/>
        </authorList>
    </citation>
    <scope>NUCLEOTIDE SEQUENCE [LARGE SCALE GENOMIC DNA]</scope>
    <source>
        <strain evidence="2 3">VKMAc-2574</strain>
    </source>
</reference>
<dbReference type="EMBL" id="SODU01000001">
    <property type="protein sequence ID" value="TDW92895.1"/>
    <property type="molecule type" value="Genomic_DNA"/>
</dbReference>
<gene>
    <name evidence="2" type="ORF">EV137_0162</name>
</gene>
<dbReference type="InterPro" id="IPR016181">
    <property type="entry name" value="Acyl_CoA_acyltransferase"/>
</dbReference>
<evidence type="ECO:0000313" key="3">
    <source>
        <dbReference type="Proteomes" id="UP000295060"/>
    </source>
</evidence>
<organism evidence="2 3">
    <name type="scientific">Kribbella pratensis</name>
    <dbReference type="NCBI Taxonomy" id="2512112"/>
    <lineage>
        <taxon>Bacteria</taxon>
        <taxon>Bacillati</taxon>
        <taxon>Actinomycetota</taxon>
        <taxon>Actinomycetes</taxon>
        <taxon>Propionibacteriales</taxon>
        <taxon>Kribbellaceae</taxon>
        <taxon>Kribbella</taxon>
    </lineage>
</organism>
<protein>
    <recommendedName>
        <fullName evidence="1">N-acetyltransferase domain-containing protein</fullName>
    </recommendedName>
</protein>
<dbReference type="Proteomes" id="UP000295060">
    <property type="component" value="Unassembled WGS sequence"/>
</dbReference>
<name>A0ABY2FIG2_9ACTN</name>
<dbReference type="Gene3D" id="3.40.630.30">
    <property type="match status" value="1"/>
</dbReference>
<dbReference type="InterPro" id="IPR000182">
    <property type="entry name" value="GNAT_dom"/>
</dbReference>
<keyword evidence="3" id="KW-1185">Reference proteome</keyword>
<dbReference type="SUPFAM" id="SSF55729">
    <property type="entry name" value="Acyl-CoA N-acyltransferases (Nat)"/>
    <property type="match status" value="1"/>
</dbReference>
<evidence type="ECO:0000313" key="2">
    <source>
        <dbReference type="EMBL" id="TDW92895.1"/>
    </source>
</evidence>
<feature type="domain" description="N-acetyltransferase" evidence="1">
    <location>
        <begin position="6"/>
        <end position="178"/>
    </location>
</feature>
<proteinExistence type="predicted"/>
<dbReference type="PROSITE" id="PS51186">
    <property type="entry name" value="GNAT"/>
    <property type="match status" value="1"/>
</dbReference>
<sequence length="185" mass="20641">MTPDGIALRHSTVIDDVWSTMIEVYADVRADQLHLPNYSVERFGEQLARHASDPGWEVVIGYDAEEPVGFAYANSLTPDDRWWRRMTTPLPDGCTETPTAAVKEIMLRKPWRGRGIALLIHDELLLNRPEAQVSLLVNALNGDGKVKALYESWGYEQISTQQPSVDGPILTAMLRPTRPGSRSAS</sequence>
<accession>A0ABY2FIG2</accession>
<evidence type="ECO:0000259" key="1">
    <source>
        <dbReference type="PROSITE" id="PS51186"/>
    </source>
</evidence>
<comment type="caution">
    <text evidence="2">The sequence shown here is derived from an EMBL/GenBank/DDBJ whole genome shotgun (WGS) entry which is preliminary data.</text>
</comment>
<dbReference type="RefSeq" id="WP_134125806.1">
    <property type="nucleotide sequence ID" value="NZ_SODU01000001.1"/>
</dbReference>